<dbReference type="Proteomes" id="UP000189796">
    <property type="component" value="Chromosome I"/>
</dbReference>
<keyword evidence="1" id="KW-0812">Transmembrane</keyword>
<dbReference type="Gene3D" id="3.40.190.10">
    <property type="entry name" value="Periplasmic binding protein-like II"/>
    <property type="match status" value="2"/>
</dbReference>
<dbReference type="RefSeq" id="WP_245332308.1">
    <property type="nucleotide sequence ID" value="NZ_LT670817.1"/>
</dbReference>
<reference evidence="2 3" key="1">
    <citation type="submission" date="2016-11" db="EMBL/GenBank/DDBJ databases">
        <authorList>
            <person name="Jaros S."/>
            <person name="Januszkiewicz K."/>
            <person name="Wedrychowicz H."/>
        </authorList>
    </citation>
    <scope>NUCLEOTIDE SEQUENCE [LARGE SCALE GENOMIC DNA]</scope>
    <source>
        <strain evidence="2 3">GAS138</strain>
    </source>
</reference>
<dbReference type="Pfam" id="PF16868">
    <property type="entry name" value="NMT1_3"/>
    <property type="match status" value="1"/>
</dbReference>
<feature type="transmembrane region" description="Helical" evidence="1">
    <location>
        <begin position="25"/>
        <end position="47"/>
    </location>
</feature>
<dbReference type="PANTHER" id="PTHR42941:SF1">
    <property type="entry name" value="SLL1037 PROTEIN"/>
    <property type="match status" value="1"/>
</dbReference>
<keyword evidence="1" id="KW-1133">Transmembrane helix</keyword>
<organism evidence="2 3">
    <name type="scientific">Bradyrhizobium erythrophlei</name>
    <dbReference type="NCBI Taxonomy" id="1437360"/>
    <lineage>
        <taxon>Bacteria</taxon>
        <taxon>Pseudomonadati</taxon>
        <taxon>Pseudomonadota</taxon>
        <taxon>Alphaproteobacteria</taxon>
        <taxon>Hyphomicrobiales</taxon>
        <taxon>Nitrobacteraceae</taxon>
        <taxon>Bradyrhizobium</taxon>
    </lineage>
</organism>
<gene>
    <name evidence="2" type="ORF">SAMN05443248_6187</name>
</gene>
<evidence type="ECO:0000256" key="1">
    <source>
        <dbReference type="SAM" id="Phobius"/>
    </source>
</evidence>
<dbReference type="InterPro" id="IPR011852">
    <property type="entry name" value="TRAP_TAXI"/>
</dbReference>
<proteinExistence type="predicted"/>
<sequence>MFDAVASQPNPRRMQMKALQTAFPLWARAVLLAGVFSIAAGAGLISYRLYMQPTTLTVAIGSFDGEGKQIASIIAGRLATTNSAVRLKVENAGNVLDAAKAFAAGTVDLAVVRADAGDLQQARTVALTAHGVVMIVAPPGSPINSIAKLRDHSVGVVGGEINHGIVEVLKKEYDLGHANVVFKDIAPSDARRAVQSKEVAALLVVAPLTEKYLSFVKGLFSEGANSSPVLIPIDSAGAIADAKGPYESFDIPKGTLRGAPPVPDDDITTLRVGYYLVANRHLSASLVADLAKKVMNVRRDLVSEQPLLAGIAAPDTDADAYISVHPGAAAFYNGTQESFMDRYGNAIYLTPMVLGAAASVFAAAWRFLGVRQSEAAHPSLDALCILPGRIRKVDDEAELMAIEDEVDAILRAELLKSADRDESGSVATQALIAVAHRLDNLIYHRRTVLAEGDSDREGG</sequence>
<dbReference type="SUPFAM" id="SSF53850">
    <property type="entry name" value="Periplasmic binding protein-like II"/>
    <property type="match status" value="1"/>
</dbReference>
<protein>
    <submittedName>
        <fullName evidence="2">TRAP-type uncharacterized transport system, substrate-binding protein</fullName>
    </submittedName>
</protein>
<evidence type="ECO:0000313" key="2">
    <source>
        <dbReference type="EMBL" id="SHH78966.1"/>
    </source>
</evidence>
<dbReference type="EMBL" id="LT670817">
    <property type="protein sequence ID" value="SHH78966.1"/>
    <property type="molecule type" value="Genomic_DNA"/>
</dbReference>
<accession>A0A1M5VUM8</accession>
<evidence type="ECO:0000313" key="3">
    <source>
        <dbReference type="Proteomes" id="UP000189796"/>
    </source>
</evidence>
<feature type="transmembrane region" description="Helical" evidence="1">
    <location>
        <begin position="346"/>
        <end position="368"/>
    </location>
</feature>
<name>A0A1M5VUM8_9BRAD</name>
<dbReference type="PANTHER" id="PTHR42941">
    <property type="entry name" value="SLL1037 PROTEIN"/>
    <property type="match status" value="1"/>
</dbReference>
<keyword evidence="1" id="KW-0472">Membrane</keyword>
<dbReference type="AlphaFoldDB" id="A0A1M5VUM8"/>